<evidence type="ECO:0000313" key="1">
    <source>
        <dbReference type="EMBL" id="KAF8785155.1"/>
    </source>
</evidence>
<accession>A0A8T0F4F7</accession>
<sequence length="68" mass="7468">MPPREPEEEENGKRSRLAGFLAQAKRRWVLVTSSDLGNSTWKHSGILSGTIPDFEIIWNGGLCLGSNG</sequence>
<proteinExistence type="predicted"/>
<comment type="caution">
    <text evidence="1">The sequence shown here is derived from an EMBL/GenBank/DDBJ whole genome shotgun (WGS) entry which is preliminary data.</text>
</comment>
<organism evidence="1 2">
    <name type="scientific">Argiope bruennichi</name>
    <name type="common">Wasp spider</name>
    <name type="synonym">Aranea bruennichi</name>
    <dbReference type="NCBI Taxonomy" id="94029"/>
    <lineage>
        <taxon>Eukaryota</taxon>
        <taxon>Metazoa</taxon>
        <taxon>Ecdysozoa</taxon>
        <taxon>Arthropoda</taxon>
        <taxon>Chelicerata</taxon>
        <taxon>Arachnida</taxon>
        <taxon>Araneae</taxon>
        <taxon>Araneomorphae</taxon>
        <taxon>Entelegynae</taxon>
        <taxon>Araneoidea</taxon>
        <taxon>Araneidae</taxon>
        <taxon>Argiope</taxon>
    </lineage>
</organism>
<gene>
    <name evidence="1" type="ORF">HNY73_010734</name>
</gene>
<reference evidence="1" key="1">
    <citation type="journal article" date="2020" name="bioRxiv">
        <title>Chromosome-level reference genome of the European wasp spider Argiope bruennichi: a resource for studies on range expansion and evolutionary adaptation.</title>
        <authorList>
            <person name="Sheffer M.M."/>
            <person name="Hoppe A."/>
            <person name="Krehenwinkel H."/>
            <person name="Uhl G."/>
            <person name="Kuss A.W."/>
            <person name="Jensen L."/>
            <person name="Jensen C."/>
            <person name="Gillespie R.G."/>
            <person name="Hoff K.J."/>
            <person name="Prost S."/>
        </authorList>
    </citation>
    <scope>NUCLEOTIDE SEQUENCE</scope>
</reference>
<dbReference type="Proteomes" id="UP000807504">
    <property type="component" value="Unassembled WGS sequence"/>
</dbReference>
<name>A0A8T0F4F7_ARGBR</name>
<dbReference type="EMBL" id="JABXBU010000030">
    <property type="protein sequence ID" value="KAF8785155.1"/>
    <property type="molecule type" value="Genomic_DNA"/>
</dbReference>
<protein>
    <submittedName>
        <fullName evidence="1">Uncharacterized protein</fullName>
    </submittedName>
</protein>
<reference evidence="1" key="2">
    <citation type="submission" date="2020-06" db="EMBL/GenBank/DDBJ databases">
        <authorList>
            <person name="Sheffer M."/>
        </authorList>
    </citation>
    <scope>NUCLEOTIDE SEQUENCE</scope>
</reference>
<keyword evidence="2" id="KW-1185">Reference proteome</keyword>
<evidence type="ECO:0000313" key="2">
    <source>
        <dbReference type="Proteomes" id="UP000807504"/>
    </source>
</evidence>
<dbReference type="AlphaFoldDB" id="A0A8T0F4F7"/>